<evidence type="ECO:0000313" key="4">
    <source>
        <dbReference type="Proteomes" id="UP000606193"/>
    </source>
</evidence>
<keyword evidence="2" id="KW-0472">Membrane</keyword>
<keyword evidence="2" id="KW-0812">Transmembrane</keyword>
<feature type="transmembrane region" description="Helical" evidence="2">
    <location>
        <begin position="6"/>
        <end position="26"/>
    </location>
</feature>
<proteinExistence type="predicted"/>
<dbReference type="EMBL" id="JACRSX010000001">
    <property type="protein sequence ID" value="MBC8561212.1"/>
    <property type="molecule type" value="Genomic_DNA"/>
</dbReference>
<protein>
    <submittedName>
        <fullName evidence="3">Uncharacterized protein</fullName>
    </submittedName>
</protein>
<evidence type="ECO:0000256" key="1">
    <source>
        <dbReference type="SAM" id="MobiDB-lite"/>
    </source>
</evidence>
<dbReference type="RefSeq" id="WP_022465146.1">
    <property type="nucleotide sequence ID" value="NZ_JACRSX010000001.1"/>
</dbReference>
<keyword evidence="2" id="KW-1133">Transmembrane helix</keyword>
<reference evidence="3 4" key="1">
    <citation type="submission" date="2020-08" db="EMBL/GenBank/DDBJ databases">
        <title>Genome public.</title>
        <authorList>
            <person name="Liu C."/>
            <person name="Sun Q."/>
        </authorList>
    </citation>
    <scope>NUCLEOTIDE SEQUENCE [LARGE SCALE GENOMIC DNA]</scope>
    <source>
        <strain evidence="3 4">NSJ-37</strain>
    </source>
</reference>
<name>A0ABR7MXU0_9FIRM</name>
<dbReference type="Proteomes" id="UP000606193">
    <property type="component" value="Unassembled WGS sequence"/>
</dbReference>
<accession>A0ABR7MXU0</accession>
<sequence length="66" mass="7429">MMLTSIISPGVAGVVLLVVLAGGYLMNRIIQKKYGYTPEREKELEEAKEEAVSDDRSHPSCEKKRY</sequence>
<organism evidence="3 4">
    <name type="scientific">Jutongia huaianensis</name>
    <dbReference type="NCBI Taxonomy" id="2763668"/>
    <lineage>
        <taxon>Bacteria</taxon>
        <taxon>Bacillati</taxon>
        <taxon>Bacillota</taxon>
        <taxon>Clostridia</taxon>
        <taxon>Lachnospirales</taxon>
        <taxon>Lachnospiraceae</taxon>
        <taxon>Jutongia</taxon>
    </lineage>
</organism>
<evidence type="ECO:0000256" key="2">
    <source>
        <dbReference type="SAM" id="Phobius"/>
    </source>
</evidence>
<keyword evidence="4" id="KW-1185">Reference proteome</keyword>
<gene>
    <name evidence="3" type="ORF">H8704_00960</name>
</gene>
<feature type="region of interest" description="Disordered" evidence="1">
    <location>
        <begin position="39"/>
        <end position="66"/>
    </location>
</feature>
<evidence type="ECO:0000313" key="3">
    <source>
        <dbReference type="EMBL" id="MBC8561212.1"/>
    </source>
</evidence>
<comment type="caution">
    <text evidence="3">The sequence shown here is derived from an EMBL/GenBank/DDBJ whole genome shotgun (WGS) entry which is preliminary data.</text>
</comment>